<accession>Q54MK1</accession>
<organism evidence="2 3">
    <name type="scientific">Dictyostelium discoideum</name>
    <name type="common">Social amoeba</name>
    <dbReference type="NCBI Taxonomy" id="44689"/>
    <lineage>
        <taxon>Eukaryota</taxon>
        <taxon>Amoebozoa</taxon>
        <taxon>Evosea</taxon>
        <taxon>Eumycetozoa</taxon>
        <taxon>Dictyostelia</taxon>
        <taxon>Dictyosteliales</taxon>
        <taxon>Dictyosteliaceae</taxon>
        <taxon>Dictyostelium</taxon>
    </lineage>
</organism>
<dbReference type="dictyBase" id="DDB_G0285893"/>
<sequence length="366" mass="41205">MKYLWLSLLTFSIILKYSYCQEIYTFDWSSPRVNINGHSHFKVDYYPGTTNANYKGDFFPDVESNPNVKKYYFTADCTIDSNTDFSIPGFITPALNKTDNPFPLITNYNSVLIVPYGMTVTISGYIQPILTLLIKGKVVLKPTVVTRYWAGKTIIFPTGVFESAPTSLAFNHSIKFYSPSYWEFPEWDPLQTSTFISLGGTVTLTGLNSDSMWTGRNSSFTSYGGTFLNTPFPFDTANKPVFKMGGTRDTFGNINYVMNNYYTSFSPSTGPNFLEDTSFAGAGYILMRPFTKNLFITGEANCSMVFTLNSTVNIQNSVFFDVGHTSPELLDDNIISSTYSVTKRGNNIPDRYPITLLHNQVDKNYL</sequence>
<dbReference type="PhylomeDB" id="Q54MK1"/>
<dbReference type="InParanoid" id="Q54MK1"/>
<comment type="caution">
    <text evidence="2">The sequence shown here is derived from an EMBL/GenBank/DDBJ whole genome shotgun (WGS) entry which is preliminary data.</text>
</comment>
<reference evidence="2 3" key="1">
    <citation type="journal article" date="2005" name="Nature">
        <title>The genome of the social amoeba Dictyostelium discoideum.</title>
        <authorList>
            <consortium name="The Dictyostelium discoideum Sequencing Consortium"/>
            <person name="Eichinger L."/>
            <person name="Pachebat J.A."/>
            <person name="Glockner G."/>
            <person name="Rajandream M.A."/>
            <person name="Sucgang R."/>
            <person name="Berriman M."/>
            <person name="Song J."/>
            <person name="Olsen R."/>
            <person name="Szafranski K."/>
            <person name="Xu Q."/>
            <person name="Tunggal B."/>
            <person name="Kummerfeld S."/>
            <person name="Madera M."/>
            <person name="Konfortov B.A."/>
            <person name="Rivero F."/>
            <person name="Bankier A.T."/>
            <person name="Lehmann R."/>
            <person name="Hamlin N."/>
            <person name="Davies R."/>
            <person name="Gaudet P."/>
            <person name="Fey P."/>
            <person name="Pilcher K."/>
            <person name="Chen G."/>
            <person name="Saunders D."/>
            <person name="Sodergren E."/>
            <person name="Davis P."/>
            <person name="Kerhornou A."/>
            <person name="Nie X."/>
            <person name="Hall N."/>
            <person name="Anjard C."/>
            <person name="Hemphill L."/>
            <person name="Bason N."/>
            <person name="Farbrother P."/>
            <person name="Desany B."/>
            <person name="Just E."/>
            <person name="Morio T."/>
            <person name="Rost R."/>
            <person name="Churcher C."/>
            <person name="Cooper J."/>
            <person name="Haydock S."/>
            <person name="van Driessche N."/>
            <person name="Cronin A."/>
            <person name="Goodhead I."/>
            <person name="Muzny D."/>
            <person name="Mourier T."/>
            <person name="Pain A."/>
            <person name="Lu M."/>
            <person name="Harper D."/>
            <person name="Lindsay R."/>
            <person name="Hauser H."/>
            <person name="James K."/>
            <person name="Quiles M."/>
            <person name="Madan Babu M."/>
            <person name="Saito T."/>
            <person name="Buchrieser C."/>
            <person name="Wardroper A."/>
            <person name="Felder M."/>
            <person name="Thangavelu M."/>
            <person name="Johnson D."/>
            <person name="Knights A."/>
            <person name="Loulseged H."/>
            <person name="Mungall K."/>
            <person name="Oliver K."/>
            <person name="Price C."/>
            <person name="Quail M.A."/>
            <person name="Urushihara H."/>
            <person name="Hernandez J."/>
            <person name="Rabbinowitsch E."/>
            <person name="Steffen D."/>
            <person name="Sanders M."/>
            <person name="Ma J."/>
            <person name="Kohara Y."/>
            <person name="Sharp S."/>
            <person name="Simmonds M."/>
            <person name="Spiegler S."/>
            <person name="Tivey A."/>
            <person name="Sugano S."/>
            <person name="White B."/>
            <person name="Walker D."/>
            <person name="Woodward J."/>
            <person name="Winckler T."/>
            <person name="Tanaka Y."/>
            <person name="Shaulsky G."/>
            <person name="Schleicher M."/>
            <person name="Weinstock G."/>
            <person name="Rosenthal A."/>
            <person name="Cox E.C."/>
            <person name="Chisholm R.L."/>
            <person name="Gibbs R."/>
            <person name="Loomis W.F."/>
            <person name="Platzer M."/>
            <person name="Kay R.R."/>
            <person name="Williams J."/>
            <person name="Dear P.H."/>
            <person name="Noegel A.A."/>
            <person name="Barrell B."/>
            <person name="Kuspa A."/>
        </authorList>
    </citation>
    <scope>NUCLEOTIDE SEQUENCE [LARGE SCALE GENOMIC DNA]</scope>
    <source>
        <strain evidence="2 3">AX4</strain>
    </source>
</reference>
<proteinExistence type="predicted"/>
<dbReference type="VEuPathDB" id="AmoebaDB:DDB_G0285893"/>
<dbReference type="AlphaFoldDB" id="Q54MK1"/>
<feature type="chain" id="PRO_5004249190" evidence="1">
    <location>
        <begin position="21"/>
        <end position="366"/>
    </location>
</feature>
<dbReference type="PaxDb" id="44689-DDB0238498"/>
<name>Q54MK1_DICDI</name>
<protein>
    <submittedName>
        <fullName evidence="2">Uncharacterized protein</fullName>
    </submittedName>
</protein>
<evidence type="ECO:0000313" key="3">
    <source>
        <dbReference type="Proteomes" id="UP000002195"/>
    </source>
</evidence>
<dbReference type="EMBL" id="AAFI02000082">
    <property type="protein sequence ID" value="EAL64481.1"/>
    <property type="molecule type" value="Genomic_DNA"/>
</dbReference>
<gene>
    <name evidence="2" type="ORF">DDB_G0285893</name>
</gene>
<dbReference type="PANTHER" id="PTHR31959:SF2">
    <property type="entry name" value="CARBOHYDRATE BINDING DOMAIN-CONTAINING PROTEIN"/>
    <property type="match status" value="1"/>
</dbReference>
<dbReference type="KEGG" id="ddi:DDB_G0285893"/>
<evidence type="ECO:0000256" key="1">
    <source>
        <dbReference type="SAM" id="SignalP"/>
    </source>
</evidence>
<evidence type="ECO:0000313" key="2">
    <source>
        <dbReference type="EMBL" id="EAL64481.1"/>
    </source>
</evidence>
<dbReference type="HOGENOM" id="CLU_757435_0_0_1"/>
<feature type="signal peptide" evidence="1">
    <location>
        <begin position="1"/>
        <end position="20"/>
    </location>
</feature>
<dbReference type="GeneID" id="8625340"/>
<keyword evidence="1" id="KW-0732">Signal</keyword>
<dbReference type="PANTHER" id="PTHR31959">
    <property type="entry name" value="CARBOHYDRATE BINDING DOMAIN-CONTAINING PROTEIN"/>
    <property type="match status" value="1"/>
</dbReference>
<dbReference type="RefSeq" id="XP_637989.1">
    <property type="nucleotide sequence ID" value="XM_632897.1"/>
</dbReference>
<keyword evidence="3" id="KW-1185">Reference proteome</keyword>
<dbReference type="Proteomes" id="UP000002195">
    <property type="component" value="Unassembled WGS sequence"/>
</dbReference>